<dbReference type="AlphaFoldDB" id="A0AAV0TGL9"/>
<protein>
    <submittedName>
        <fullName evidence="2">Uncharacterized protein</fullName>
    </submittedName>
</protein>
<evidence type="ECO:0000313" key="2">
    <source>
        <dbReference type="EMBL" id="CAI5720316.1"/>
    </source>
</evidence>
<feature type="region of interest" description="Disordered" evidence="1">
    <location>
        <begin position="1"/>
        <end position="48"/>
    </location>
</feature>
<dbReference type="Proteomes" id="UP001162031">
    <property type="component" value="Unassembled WGS sequence"/>
</dbReference>
<accession>A0AAV0TGL9</accession>
<keyword evidence="3" id="KW-1185">Reference proteome</keyword>
<proteinExistence type="predicted"/>
<feature type="region of interest" description="Disordered" evidence="1">
    <location>
        <begin position="70"/>
        <end position="99"/>
    </location>
</feature>
<feature type="compositionally biased region" description="Polar residues" evidence="1">
    <location>
        <begin position="171"/>
        <end position="184"/>
    </location>
</feature>
<reference evidence="2" key="1">
    <citation type="submission" date="2022-12" db="EMBL/GenBank/DDBJ databases">
        <authorList>
            <person name="Webb A."/>
        </authorList>
    </citation>
    <scope>NUCLEOTIDE SEQUENCE</scope>
    <source>
        <strain evidence="2">Hp1</strain>
    </source>
</reference>
<comment type="caution">
    <text evidence="2">The sequence shown here is derived from an EMBL/GenBank/DDBJ whole genome shotgun (WGS) entry which is preliminary data.</text>
</comment>
<feature type="compositionally biased region" description="Basic and acidic residues" evidence="1">
    <location>
        <begin position="15"/>
        <end position="28"/>
    </location>
</feature>
<organism evidence="2 3">
    <name type="scientific">Hyaloperonospora brassicae</name>
    <name type="common">Brassica downy mildew</name>
    <name type="synonym">Peronospora brassicae</name>
    <dbReference type="NCBI Taxonomy" id="162125"/>
    <lineage>
        <taxon>Eukaryota</taxon>
        <taxon>Sar</taxon>
        <taxon>Stramenopiles</taxon>
        <taxon>Oomycota</taxon>
        <taxon>Peronosporomycetes</taxon>
        <taxon>Peronosporales</taxon>
        <taxon>Peronosporaceae</taxon>
        <taxon>Hyaloperonospora</taxon>
    </lineage>
</organism>
<gene>
    <name evidence="2" type="ORF">HBR001_LOCUS2361</name>
</gene>
<dbReference type="EMBL" id="CANTFL010000272">
    <property type="protein sequence ID" value="CAI5720316.1"/>
    <property type="molecule type" value="Genomic_DNA"/>
</dbReference>
<evidence type="ECO:0000256" key="1">
    <source>
        <dbReference type="SAM" id="MobiDB-lite"/>
    </source>
</evidence>
<name>A0AAV0TGL9_HYABA</name>
<evidence type="ECO:0000313" key="3">
    <source>
        <dbReference type="Proteomes" id="UP001162031"/>
    </source>
</evidence>
<feature type="region of interest" description="Disordered" evidence="1">
    <location>
        <begin position="155"/>
        <end position="216"/>
    </location>
</feature>
<sequence length="312" mass="35041">MRILGLFEGNQAATKRRECSPEPRDERAAAGQKRPLLPSRAGYAPGGAADGMLGMLANHADKQRPLLDQRERQRHQQHLPENPRPARSLQAAGARATQPPVTMEQLTVAVDRSNMDYREEKAPSLMTFLGRSPTGCLSQVPEYVTSPCSMWEKSRLKERMDPTASPRRTGPVTSGQGQTPPSTSLRRRHSFLLPDPPVTFQSHGTHKRRTSPCSPTQEMAAITAAAAVKRPRLARRVSSQWRQELVPRDRAQTRERMMRSLHTHCQGDYEKLVLLLSSMEEEMLYRKTASSDSYVQQAFELSALVEHATLER</sequence>